<dbReference type="SUPFAM" id="SSF53474">
    <property type="entry name" value="alpha/beta-Hydrolases"/>
    <property type="match status" value="1"/>
</dbReference>
<dbReference type="PRINTS" id="PR00862">
    <property type="entry name" value="PROLIGOPTASE"/>
</dbReference>
<evidence type="ECO:0000256" key="4">
    <source>
        <dbReference type="ARBA" id="ARBA00022801"/>
    </source>
</evidence>
<dbReference type="GO" id="GO:0006508">
    <property type="term" value="P:proteolysis"/>
    <property type="evidence" value="ECO:0007669"/>
    <property type="project" value="UniProtKB-KW"/>
</dbReference>
<dbReference type="Gene3D" id="3.40.50.1820">
    <property type="entry name" value="alpha/beta hydrolase"/>
    <property type="match status" value="1"/>
</dbReference>
<dbReference type="InterPro" id="IPR029058">
    <property type="entry name" value="AB_hydrolase_fold"/>
</dbReference>
<evidence type="ECO:0000256" key="6">
    <source>
        <dbReference type="SAM" id="SignalP"/>
    </source>
</evidence>
<sequence length="714" mass="76641">MIRSFTAPARSLLLAALVAAGAAACSAPAGDDPLLWLEDPHGAEALEWARAATERTRRALGAGPNQAAIGRELETLLQAAPTEPDVHVLGMRALRLQRDAAHPYGLLQVATLDDAGRPGDWRTVLDVAELREREGIPFELQAYELDSACRAPDYGRCLLRLSPAGGDEVELREFDLARGSFVEDGFRVPKSRAFAHWLDADTVLVMHTLDGAPTTLPGWPATARVWKRGEPLSSATVVFEGQPSDALLNATVVGTGDGARAVITRAIDYSTFETWLVGADGERQALPFPQAIKGFGLSTVMDRYVVVQLAADADVEGKAYPAETLLAYDTAKTEGDRVSVVYQPGAGEFVDTAFGGVVGTGRGLALVADRHLAQRVVEVEAGEDGWRARDVFEATPGDTISLRAAGGRDGFVMALSGFLTPRSQVLVDDSGAQVPLARDPEIIDASGFTTELGSATSKDGTSIDYFLLRPKQVVEGAQPLLMTGYGAFGISFRPGYFDPSVGGPALKLWLDRGGALAIPAIRGGGERGAQWHESVIREKRQTSYDDFIAVVEHLVATGFTRPERIGIFGMSNGGLLTATLGTQRPDLFNAVVSDVPLTDLIRMRHMGMGAAWMNEYGNPDVPEQAAAMLAYSPYQNVRSGTRYPPFLVTISTEDNRVGPGHARKFAHRLEEVGAPVFFYEDEEGGHGVSDALRNPELMALRMGFLIDRLMPAAN</sequence>
<dbReference type="Proteomes" id="UP000315949">
    <property type="component" value="Unassembled WGS sequence"/>
</dbReference>
<evidence type="ECO:0000256" key="3">
    <source>
        <dbReference type="ARBA" id="ARBA00022670"/>
    </source>
</evidence>
<dbReference type="Pfam" id="PF00326">
    <property type="entry name" value="Peptidase_S9"/>
    <property type="match status" value="1"/>
</dbReference>
<dbReference type="Pfam" id="PF02897">
    <property type="entry name" value="Peptidase_S9_N"/>
    <property type="match status" value="1"/>
</dbReference>
<reference evidence="9 10" key="1">
    <citation type="submission" date="2019-07" db="EMBL/GenBank/DDBJ databases">
        <title>Luteimonas sp. YD-1 nov., isolated from acidic soil.</title>
        <authorList>
            <person name="Zhou J."/>
        </authorList>
    </citation>
    <scope>NUCLEOTIDE SEQUENCE [LARGE SCALE GENOMIC DNA]</scope>
    <source>
        <strain evidence="9 10">YD-1</strain>
    </source>
</reference>
<comment type="caution">
    <text evidence="9">The sequence shown here is derived from an EMBL/GenBank/DDBJ whole genome shotgun (WGS) entry which is preliminary data.</text>
</comment>
<dbReference type="PANTHER" id="PTHR42881:SF2">
    <property type="entry name" value="PROLYL ENDOPEPTIDASE"/>
    <property type="match status" value="1"/>
</dbReference>
<keyword evidence="6" id="KW-0732">Signal</keyword>
<name>A0A5C5U3V0_9GAMM</name>
<dbReference type="PANTHER" id="PTHR42881">
    <property type="entry name" value="PROLYL ENDOPEPTIDASE"/>
    <property type="match status" value="1"/>
</dbReference>
<dbReference type="GO" id="GO:0070012">
    <property type="term" value="F:oligopeptidase activity"/>
    <property type="evidence" value="ECO:0007669"/>
    <property type="project" value="TreeGrafter"/>
</dbReference>
<feature type="domain" description="Peptidase S9A N-terminal" evidence="8">
    <location>
        <begin position="32"/>
        <end position="291"/>
    </location>
</feature>
<evidence type="ECO:0000259" key="7">
    <source>
        <dbReference type="Pfam" id="PF00326"/>
    </source>
</evidence>
<keyword evidence="4" id="KW-0378">Hydrolase</keyword>
<accession>A0A5C5U3V0</accession>
<keyword evidence="5" id="KW-0720">Serine protease</keyword>
<dbReference type="AlphaFoldDB" id="A0A5C5U3V0"/>
<evidence type="ECO:0000313" key="10">
    <source>
        <dbReference type="Proteomes" id="UP000315949"/>
    </source>
</evidence>
<dbReference type="PROSITE" id="PS51257">
    <property type="entry name" value="PROKAR_LIPOPROTEIN"/>
    <property type="match status" value="1"/>
</dbReference>
<comment type="catalytic activity">
    <reaction evidence="1">
        <text>Hydrolysis of Pro-|-Xaa &gt;&gt; Ala-|-Xaa in oligopeptides.</text>
        <dbReference type="EC" id="3.4.21.26"/>
    </reaction>
</comment>
<dbReference type="InterPro" id="IPR002470">
    <property type="entry name" value="Peptidase_S9A"/>
</dbReference>
<keyword evidence="10" id="KW-1185">Reference proteome</keyword>
<dbReference type="InterPro" id="IPR023302">
    <property type="entry name" value="Pept_S9A_N"/>
</dbReference>
<evidence type="ECO:0000259" key="8">
    <source>
        <dbReference type="Pfam" id="PF02897"/>
    </source>
</evidence>
<feature type="signal peptide" evidence="6">
    <location>
        <begin position="1"/>
        <end position="29"/>
    </location>
</feature>
<dbReference type="GO" id="GO:0004252">
    <property type="term" value="F:serine-type endopeptidase activity"/>
    <property type="evidence" value="ECO:0007669"/>
    <property type="project" value="UniProtKB-EC"/>
</dbReference>
<dbReference type="OrthoDB" id="9801421at2"/>
<evidence type="ECO:0000313" key="9">
    <source>
        <dbReference type="EMBL" id="TWT20594.1"/>
    </source>
</evidence>
<gene>
    <name evidence="9" type="ORF">FQY79_04460</name>
</gene>
<feature type="chain" id="PRO_5022935950" description="prolyl oligopeptidase" evidence="6">
    <location>
        <begin position="30"/>
        <end position="714"/>
    </location>
</feature>
<dbReference type="InterPro" id="IPR001375">
    <property type="entry name" value="Peptidase_S9_cat"/>
</dbReference>
<dbReference type="RefSeq" id="WP_146311204.1">
    <property type="nucleotide sequence ID" value="NZ_VOHE01000002.1"/>
</dbReference>
<keyword evidence="3" id="KW-0645">Protease</keyword>
<feature type="domain" description="Peptidase S9 prolyl oligopeptidase catalytic" evidence="7">
    <location>
        <begin position="507"/>
        <end position="706"/>
    </location>
</feature>
<dbReference type="InterPro" id="IPR051167">
    <property type="entry name" value="Prolyl_oligopep/macrocyclase"/>
</dbReference>
<evidence type="ECO:0000256" key="1">
    <source>
        <dbReference type="ARBA" id="ARBA00001070"/>
    </source>
</evidence>
<organism evidence="9 10">
    <name type="scientific">Luteimonas wenzhouensis</name>
    <dbReference type="NCBI Taxonomy" id="2599615"/>
    <lineage>
        <taxon>Bacteria</taxon>
        <taxon>Pseudomonadati</taxon>
        <taxon>Pseudomonadota</taxon>
        <taxon>Gammaproteobacteria</taxon>
        <taxon>Lysobacterales</taxon>
        <taxon>Lysobacteraceae</taxon>
        <taxon>Luteimonas</taxon>
    </lineage>
</organism>
<dbReference type="EC" id="3.4.21.26" evidence="2"/>
<evidence type="ECO:0000256" key="5">
    <source>
        <dbReference type="ARBA" id="ARBA00022825"/>
    </source>
</evidence>
<dbReference type="Gene3D" id="2.130.10.120">
    <property type="entry name" value="Prolyl oligopeptidase, N-terminal domain"/>
    <property type="match status" value="1"/>
</dbReference>
<evidence type="ECO:0000256" key="2">
    <source>
        <dbReference type="ARBA" id="ARBA00011897"/>
    </source>
</evidence>
<dbReference type="SUPFAM" id="SSF50993">
    <property type="entry name" value="Peptidase/esterase 'gauge' domain"/>
    <property type="match status" value="1"/>
</dbReference>
<dbReference type="EMBL" id="VOHE01000002">
    <property type="protein sequence ID" value="TWT20594.1"/>
    <property type="molecule type" value="Genomic_DNA"/>
</dbReference>
<dbReference type="GO" id="GO:0005829">
    <property type="term" value="C:cytosol"/>
    <property type="evidence" value="ECO:0007669"/>
    <property type="project" value="TreeGrafter"/>
</dbReference>
<protein>
    <recommendedName>
        <fullName evidence="2">prolyl oligopeptidase</fullName>
        <ecNumber evidence="2">3.4.21.26</ecNumber>
    </recommendedName>
</protein>
<proteinExistence type="predicted"/>